<proteinExistence type="predicted"/>
<dbReference type="Gene3D" id="3.40.630.30">
    <property type="match status" value="1"/>
</dbReference>
<dbReference type="SUPFAM" id="SSF55729">
    <property type="entry name" value="Acyl-CoA N-acyltransferases (Nat)"/>
    <property type="match status" value="1"/>
</dbReference>
<protein>
    <submittedName>
        <fullName evidence="2">Protein N-acetyltransferase, RimJ/RimL family</fullName>
    </submittedName>
</protein>
<dbReference type="PROSITE" id="PS51186">
    <property type="entry name" value="GNAT"/>
    <property type="match status" value="1"/>
</dbReference>
<dbReference type="Pfam" id="PF13302">
    <property type="entry name" value="Acetyltransf_3"/>
    <property type="match status" value="1"/>
</dbReference>
<sequence length="180" mass="19756">MLLRGERLGLALTTAAHVAEYHRWENDPATILGYGTQLPQSIETRAAGYEAQARDDRRAGFEVVRLDDSAPVGLTVLRVDPAVRTAEFVMLLAPEARGHGLAAEATTLTLDWGFHLAALRMVWLKVLAPNTRAIRAYERAGFRPAGRLRQAGWWRGEPCDEVVMDAVRGDFPGPSRVPGA</sequence>
<reference evidence="3" key="1">
    <citation type="submission" date="2016-10" db="EMBL/GenBank/DDBJ databases">
        <authorList>
            <person name="Varghese N."/>
            <person name="Submissions S."/>
        </authorList>
    </citation>
    <scope>NUCLEOTIDE SEQUENCE [LARGE SCALE GENOMIC DNA]</scope>
    <source>
        <strain evidence="3">DSM 45237</strain>
    </source>
</reference>
<name>A0A1H5D6D4_9ACTN</name>
<keyword evidence="2" id="KW-0808">Transferase</keyword>
<evidence type="ECO:0000259" key="1">
    <source>
        <dbReference type="PROSITE" id="PS51186"/>
    </source>
</evidence>
<keyword evidence="3" id="KW-1185">Reference proteome</keyword>
<dbReference type="InterPro" id="IPR016181">
    <property type="entry name" value="Acyl_CoA_acyltransferase"/>
</dbReference>
<dbReference type="STRING" id="561176.SAMN04488561_0307"/>
<accession>A0A1H5D6D4</accession>
<dbReference type="GO" id="GO:0016747">
    <property type="term" value="F:acyltransferase activity, transferring groups other than amino-acyl groups"/>
    <property type="evidence" value="ECO:0007669"/>
    <property type="project" value="InterPro"/>
</dbReference>
<feature type="domain" description="N-acetyltransferase" evidence="1">
    <location>
        <begin position="29"/>
        <end position="169"/>
    </location>
</feature>
<gene>
    <name evidence="2" type="ORF">SAMN04488561_0307</name>
</gene>
<dbReference type="AlphaFoldDB" id="A0A1H5D6D4"/>
<dbReference type="PANTHER" id="PTHR43415">
    <property type="entry name" value="SPERMIDINE N(1)-ACETYLTRANSFERASE"/>
    <property type="match status" value="1"/>
</dbReference>
<dbReference type="EMBL" id="FNUC01000002">
    <property type="protein sequence ID" value="SED74384.1"/>
    <property type="molecule type" value="Genomic_DNA"/>
</dbReference>
<dbReference type="InterPro" id="IPR000182">
    <property type="entry name" value="GNAT_dom"/>
</dbReference>
<evidence type="ECO:0000313" key="3">
    <source>
        <dbReference type="Proteomes" id="UP000181980"/>
    </source>
</evidence>
<dbReference type="PANTHER" id="PTHR43415:SF3">
    <property type="entry name" value="GNAT-FAMILY ACETYLTRANSFERASE"/>
    <property type="match status" value="1"/>
</dbReference>
<organism evidence="2 3">
    <name type="scientific">Jiangella alba</name>
    <dbReference type="NCBI Taxonomy" id="561176"/>
    <lineage>
        <taxon>Bacteria</taxon>
        <taxon>Bacillati</taxon>
        <taxon>Actinomycetota</taxon>
        <taxon>Actinomycetes</taxon>
        <taxon>Jiangellales</taxon>
        <taxon>Jiangellaceae</taxon>
        <taxon>Jiangella</taxon>
    </lineage>
</organism>
<dbReference type="Proteomes" id="UP000181980">
    <property type="component" value="Unassembled WGS sequence"/>
</dbReference>
<evidence type="ECO:0000313" key="2">
    <source>
        <dbReference type="EMBL" id="SED74384.1"/>
    </source>
</evidence>